<evidence type="ECO:0000313" key="6">
    <source>
        <dbReference type="EMBL" id="PCJ01262.1"/>
    </source>
</evidence>
<comment type="similarity">
    <text evidence="2">Belongs to the KHG/KDPG aldolase family.</text>
</comment>
<comment type="pathway">
    <text evidence="1">Carbohydrate acid metabolism.</text>
</comment>
<sequence>MNPITFKAALAKMPLVAIIRGVKPDEVLAVATAIKNAGFQLIEVPLNSPQPYESIRIMADALGDEILIGAGTVTSQDHVDRVHAAGGRFVVSPNTNIAVIKRTKQLGLYSVPGFYTPSEAFLAIDAGADALKMFPADTLGVKGLKAISVVLPDNVPVFAVGGVNIDNMAAYVAAGAAGFGLGSGVYKVGMAAEQVYNNAKAHVDAYNKLTN</sequence>
<evidence type="ECO:0000256" key="2">
    <source>
        <dbReference type="ARBA" id="ARBA00006906"/>
    </source>
</evidence>
<gene>
    <name evidence="6" type="ORF">COB13_07850</name>
</gene>
<organism evidence="6">
    <name type="scientific">OCS116 cluster bacterium</name>
    <dbReference type="NCBI Taxonomy" id="2030921"/>
    <lineage>
        <taxon>Bacteria</taxon>
        <taxon>Pseudomonadati</taxon>
        <taxon>Pseudomonadota</taxon>
        <taxon>Alphaproteobacteria</taxon>
        <taxon>OCS116 cluster</taxon>
    </lineage>
</organism>
<dbReference type="PANTHER" id="PTHR30246:SF1">
    <property type="entry name" value="2-DEHYDRO-3-DEOXY-6-PHOSPHOGALACTONATE ALDOLASE-RELATED"/>
    <property type="match status" value="1"/>
</dbReference>
<reference evidence="6" key="2">
    <citation type="journal article" date="2018" name="ISME J.">
        <title>A dynamic microbial community with high functional redundancy inhabits the cold, oxic subseafloor aquifer.</title>
        <authorList>
            <person name="Tully B.J."/>
            <person name="Wheat C.G."/>
            <person name="Glazer B.T."/>
            <person name="Huber J.A."/>
        </authorList>
    </citation>
    <scope>NUCLEOTIDE SEQUENCE</scope>
    <source>
        <strain evidence="6">NORP83</strain>
    </source>
</reference>
<protein>
    <submittedName>
        <fullName evidence="6">2-dehydro-3-deoxy-6-phosphogalactonate aldolase</fullName>
    </submittedName>
</protein>
<name>A0A2A4Z2S0_9PROT</name>
<dbReference type="Gene3D" id="3.20.20.70">
    <property type="entry name" value="Aldolase class I"/>
    <property type="match status" value="1"/>
</dbReference>
<evidence type="ECO:0000256" key="5">
    <source>
        <dbReference type="ARBA" id="ARBA00023277"/>
    </source>
</evidence>
<evidence type="ECO:0000256" key="4">
    <source>
        <dbReference type="ARBA" id="ARBA00023239"/>
    </source>
</evidence>
<evidence type="ECO:0000256" key="3">
    <source>
        <dbReference type="ARBA" id="ARBA00011233"/>
    </source>
</evidence>
<keyword evidence="5" id="KW-0119">Carbohydrate metabolism</keyword>
<dbReference type="CDD" id="cd00452">
    <property type="entry name" value="KDPG_aldolase"/>
    <property type="match status" value="1"/>
</dbReference>
<reference key="1">
    <citation type="submission" date="2017-08" db="EMBL/GenBank/DDBJ databases">
        <title>A dynamic microbial community with high functional redundancy inhabits the cold, oxic subseafloor aquifer.</title>
        <authorList>
            <person name="Tully B.J."/>
            <person name="Wheat C.G."/>
            <person name="Glazer B.T."/>
            <person name="Huber J.A."/>
        </authorList>
    </citation>
    <scope>NUCLEOTIDE SEQUENCE [LARGE SCALE GENOMIC DNA]</scope>
</reference>
<comment type="caution">
    <text evidence="6">The sequence shown here is derived from an EMBL/GenBank/DDBJ whole genome shotgun (WGS) entry which is preliminary data.</text>
</comment>
<dbReference type="PANTHER" id="PTHR30246">
    <property type="entry name" value="2-KETO-3-DEOXY-6-PHOSPHOGLUCONATE ALDOLASE"/>
    <property type="match status" value="1"/>
</dbReference>
<comment type="subunit">
    <text evidence="3">Homotrimer.</text>
</comment>
<dbReference type="EMBL" id="NVUS01000008">
    <property type="protein sequence ID" value="PCJ01262.1"/>
    <property type="molecule type" value="Genomic_DNA"/>
</dbReference>
<dbReference type="InterPro" id="IPR000887">
    <property type="entry name" value="Aldlse_KDPG_KHG"/>
</dbReference>
<dbReference type="Pfam" id="PF01081">
    <property type="entry name" value="Aldolase"/>
    <property type="match status" value="1"/>
</dbReference>
<dbReference type="InterPro" id="IPR013785">
    <property type="entry name" value="Aldolase_TIM"/>
</dbReference>
<dbReference type="AlphaFoldDB" id="A0A2A4Z2S0"/>
<proteinExistence type="inferred from homology"/>
<dbReference type="SUPFAM" id="SSF51569">
    <property type="entry name" value="Aldolase"/>
    <property type="match status" value="1"/>
</dbReference>
<dbReference type="NCBIfam" id="NF006600">
    <property type="entry name" value="PRK09140.1"/>
    <property type="match status" value="1"/>
</dbReference>
<keyword evidence="4" id="KW-0456">Lyase</keyword>
<evidence type="ECO:0000256" key="1">
    <source>
        <dbReference type="ARBA" id="ARBA00004761"/>
    </source>
</evidence>
<dbReference type="GO" id="GO:0016829">
    <property type="term" value="F:lyase activity"/>
    <property type="evidence" value="ECO:0007669"/>
    <property type="project" value="UniProtKB-KW"/>
</dbReference>
<accession>A0A2A4Z2S0</accession>